<feature type="transmembrane region" description="Helical" evidence="1">
    <location>
        <begin position="927"/>
        <end position="949"/>
    </location>
</feature>
<feature type="transmembrane region" description="Helical" evidence="1">
    <location>
        <begin position="723"/>
        <end position="742"/>
    </location>
</feature>
<evidence type="ECO:0000313" key="3">
    <source>
        <dbReference type="Proteomes" id="UP000326354"/>
    </source>
</evidence>
<name>A0A5S9IPE4_UABAM</name>
<evidence type="ECO:0000313" key="2">
    <source>
        <dbReference type="EMBL" id="BBM84740.1"/>
    </source>
</evidence>
<proteinExistence type="predicted"/>
<protein>
    <submittedName>
        <fullName evidence="2">Uncharacterized protein</fullName>
    </submittedName>
</protein>
<keyword evidence="1" id="KW-1133">Transmembrane helix</keyword>
<feature type="transmembrane region" description="Helical" evidence="1">
    <location>
        <begin position="840"/>
        <end position="858"/>
    </location>
</feature>
<feature type="transmembrane region" description="Helical" evidence="1">
    <location>
        <begin position="969"/>
        <end position="989"/>
    </location>
</feature>
<sequence length="1300" mass="154703">MEETSQHIANNWISYEEIIAHFEDATQGLFFISADMIRRIIRLHKQLNVFYLSVPHNKIFTLPTVDFIKLLETYDSIFKEKILYQNIETEYVTLIALPSKRQLKKQSMHNFARYVWEQLFHAQIDIHCQKSTYLSDLTDTEIYSFFPPMVFEEIRAVLYQENQIFKSNDNHEVLQEFLAFYFQIRYFHKELLSSCFPSLEKYTQNIENIANAAQLNYKNLLESCRPQSISSDLHHSSDPTIIVKKILSHPHFIHEHQTRPQLVEQHQAFVTFVISQVVQQQKIIGKLRFSDIVNLAIREKVYVSKKLLLTLNELMIFYFAQNYTAATPTQKIMVSLRPRRKVIADKHHQKINKTTQIFLTQLSQCMAMPKPTLLNEIMRTLYGFIFYYILGGWFIHLCVRNLSLSFAWAMSTRYYFDKILFHKYYMRFLFVSHKKNIGRGILNLRQAQSILEHATYCCKLEMLDTIRHDLQQQYESYVKPVSEYLINDLNLDERDRADFQDFINYLSAKIRRERWSTERFILLDLENAYIDGNTKFCELSIRSWLFSFGKEKLITPLLYNGQMRRLKHLRSAYKKTQKMKLEQHLLEKYVDTVRKALDKTKQKISEQIKPVVTAAMEEQNFPCKTLDQKMAFHKVRQGYLNIIGEDGYSYFARLRDLVSRNRMALENLETKQVFTGDQLIKLDRLLGKKLRGIHRPAELYIHFLQIVSAMFFGTPTGRFMCKFFFFPFGGAVILMVLLQILLEHFMPNIDLISGPYILSTGVVLQLFFYVEHSRTWLKKFIWKPIKYVGTAPIQLLRKFPTVIQKTLILPFTGSVILFSALYFRFHREILLYKPAHWSHAYYYEIIYTACVVIAFIFFNSRLGIIVKNTFIEFIALIVQALGRGVLLRFLSFLLYLSRITLEKIEHASYIVSDYLRLIYGARYTTSLFKAIMALIWFPLAYIITLYIVLFLEPQINPLKFPIVSITYKLLLVFPEVYLQLIFMIQNIANAMLPPIMAYTFAWFTGFVFTGLFGFLSWELKENWQLYKENWRKSIAPNRIGRKGKTIVQFLRPGFHSGTIPHLFDKLRHARIKMQQNQRDFSPVLPLKREMEVVEHELKTYIKRDFILMLQMHPLFDEKFTIDIENVACTYNTIHTTIAMKNTSEVYRFTIYFQEKNNHLISTIKFSEGDIHNWSRGQQQVFAYLLAVFYKKSAVDFVREHIEFRLHKRYPDYKLYEELTYNIRANHMIVNLNQQNQKSMSLQNIRRKLFATKDIYQERMHFDRRIQFSKHNLRWKDFNKITEEQHFSRGDKYLHFIGVTR</sequence>
<keyword evidence="1" id="KW-0812">Transmembrane</keyword>
<organism evidence="2 3">
    <name type="scientific">Uabimicrobium amorphum</name>
    <dbReference type="NCBI Taxonomy" id="2596890"/>
    <lineage>
        <taxon>Bacteria</taxon>
        <taxon>Pseudomonadati</taxon>
        <taxon>Planctomycetota</taxon>
        <taxon>Candidatus Uabimicrobiia</taxon>
        <taxon>Candidatus Uabimicrobiales</taxon>
        <taxon>Candidatus Uabimicrobiaceae</taxon>
        <taxon>Candidatus Uabimicrobium</taxon>
    </lineage>
</organism>
<dbReference type="EMBL" id="AP019860">
    <property type="protein sequence ID" value="BBM84740.1"/>
    <property type="molecule type" value="Genomic_DNA"/>
</dbReference>
<dbReference type="Proteomes" id="UP000326354">
    <property type="component" value="Chromosome"/>
</dbReference>
<feature type="transmembrane region" description="Helical" evidence="1">
    <location>
        <begin position="870"/>
        <end position="896"/>
    </location>
</feature>
<keyword evidence="3" id="KW-1185">Reference proteome</keyword>
<dbReference type="OrthoDB" id="5747753at2"/>
<feature type="transmembrane region" description="Helical" evidence="1">
    <location>
        <begin position="381"/>
        <end position="399"/>
    </location>
</feature>
<dbReference type="KEGG" id="uam:UABAM_03101"/>
<evidence type="ECO:0000256" key="1">
    <source>
        <dbReference type="SAM" id="Phobius"/>
    </source>
</evidence>
<feature type="transmembrane region" description="Helical" evidence="1">
    <location>
        <begin position="754"/>
        <end position="770"/>
    </location>
</feature>
<gene>
    <name evidence="2" type="ORF">UABAM_03101</name>
</gene>
<feature type="transmembrane region" description="Helical" evidence="1">
    <location>
        <begin position="995"/>
        <end position="1017"/>
    </location>
</feature>
<feature type="transmembrane region" description="Helical" evidence="1">
    <location>
        <begin position="807"/>
        <end position="825"/>
    </location>
</feature>
<dbReference type="RefSeq" id="WP_151968874.1">
    <property type="nucleotide sequence ID" value="NZ_AP019860.1"/>
</dbReference>
<accession>A0A5S9IPE4</accession>
<reference evidence="2 3" key="1">
    <citation type="submission" date="2019-08" db="EMBL/GenBank/DDBJ databases">
        <title>Complete genome sequence of Candidatus Uab amorphum.</title>
        <authorList>
            <person name="Shiratori T."/>
            <person name="Suzuki S."/>
            <person name="Kakizawa Y."/>
            <person name="Ishida K."/>
        </authorList>
    </citation>
    <scope>NUCLEOTIDE SEQUENCE [LARGE SCALE GENOMIC DNA]</scope>
    <source>
        <strain evidence="2 3">SRT547</strain>
    </source>
</reference>
<keyword evidence="1" id="KW-0472">Membrane</keyword>